<feature type="region of interest" description="Disordered" evidence="1">
    <location>
        <begin position="13"/>
        <end position="57"/>
    </location>
</feature>
<dbReference type="AlphaFoldDB" id="A0A673UUN6"/>
<feature type="signal peptide" evidence="2">
    <location>
        <begin position="1"/>
        <end position="17"/>
    </location>
</feature>
<proteinExistence type="predicted"/>
<accession>A0A673UUN6</accession>
<reference evidence="3 4" key="1">
    <citation type="submission" date="2019-05" db="EMBL/GenBank/DDBJ databases">
        <title>A Chromosome-scale Meerkat (S. suricatta) Genome Assembly.</title>
        <authorList>
            <person name="Dudchenko O."/>
            <person name="Lieberman Aiden E."/>
            <person name="Tung J."/>
            <person name="Barreiro L.B."/>
            <person name="Clutton-Brock T.H."/>
        </authorList>
    </citation>
    <scope>NUCLEOTIDE SEQUENCE [LARGE SCALE GENOMIC DNA]</scope>
</reference>
<reference evidence="3" key="3">
    <citation type="submission" date="2025-09" db="UniProtKB">
        <authorList>
            <consortium name="Ensembl"/>
        </authorList>
    </citation>
    <scope>IDENTIFICATION</scope>
</reference>
<reference evidence="3" key="2">
    <citation type="submission" date="2025-08" db="UniProtKB">
        <authorList>
            <consortium name="Ensembl"/>
        </authorList>
    </citation>
    <scope>IDENTIFICATION</scope>
</reference>
<sequence>MAALLAWALVLLPGGSPAPPQREGVGGGWTEGPSTGVGGDTAPNPSPPHPSLSTAFASAQTQKGFWDYLSQSSRDKGKEEQLQRQKLAWEPTLKDSLEQDLSNIDKLLETLGPLRGQAREPPARRLDAAAVRQQLQEQLAEVRARLEPHMMTAVCHAWVWSWVTDPPSAPASFANLITG</sequence>
<feature type="compositionally biased region" description="Gly residues" evidence="1">
    <location>
        <begin position="24"/>
        <end position="39"/>
    </location>
</feature>
<evidence type="ECO:0000313" key="3">
    <source>
        <dbReference type="Ensembl" id="ENSSSUP00005029213.1"/>
    </source>
</evidence>
<evidence type="ECO:0000313" key="4">
    <source>
        <dbReference type="Proteomes" id="UP000472268"/>
    </source>
</evidence>
<dbReference type="Proteomes" id="UP000472268">
    <property type="component" value="Chromosome 11"/>
</dbReference>
<evidence type="ECO:0000256" key="1">
    <source>
        <dbReference type="SAM" id="MobiDB-lite"/>
    </source>
</evidence>
<keyword evidence="2" id="KW-0732">Signal</keyword>
<feature type="chain" id="PRO_5025358767" description="Apolipoprotein A5" evidence="2">
    <location>
        <begin position="18"/>
        <end position="179"/>
    </location>
</feature>
<dbReference type="Ensembl" id="ENSSSUT00005033334.1">
    <property type="protein sequence ID" value="ENSSSUP00005029213.1"/>
    <property type="gene ID" value="ENSSSUG00005018855.1"/>
</dbReference>
<protein>
    <recommendedName>
        <fullName evidence="5">Apolipoprotein A5</fullName>
    </recommendedName>
</protein>
<organism evidence="3 4">
    <name type="scientific">Suricata suricatta</name>
    <name type="common">Meerkat</name>
    <dbReference type="NCBI Taxonomy" id="37032"/>
    <lineage>
        <taxon>Eukaryota</taxon>
        <taxon>Metazoa</taxon>
        <taxon>Chordata</taxon>
        <taxon>Craniata</taxon>
        <taxon>Vertebrata</taxon>
        <taxon>Euteleostomi</taxon>
        <taxon>Mammalia</taxon>
        <taxon>Eutheria</taxon>
        <taxon>Laurasiatheria</taxon>
        <taxon>Carnivora</taxon>
        <taxon>Feliformia</taxon>
        <taxon>Herpestidae</taxon>
        <taxon>Suricata</taxon>
    </lineage>
</organism>
<dbReference type="SUPFAM" id="SSF47162">
    <property type="entry name" value="Apolipoprotein"/>
    <property type="match status" value="1"/>
</dbReference>
<dbReference type="Gene3D" id="1.20.120.20">
    <property type="entry name" value="Apolipoprotein"/>
    <property type="match status" value="1"/>
</dbReference>
<keyword evidence="4" id="KW-1185">Reference proteome</keyword>
<evidence type="ECO:0000256" key="2">
    <source>
        <dbReference type="SAM" id="SignalP"/>
    </source>
</evidence>
<evidence type="ECO:0008006" key="5">
    <source>
        <dbReference type="Google" id="ProtNLM"/>
    </source>
</evidence>
<name>A0A673UUN6_SURSU</name>